<evidence type="ECO:0000313" key="1">
    <source>
        <dbReference type="EMBL" id="RSL53073.1"/>
    </source>
</evidence>
<protein>
    <submittedName>
        <fullName evidence="1">Uncharacterized protein</fullName>
    </submittedName>
</protein>
<proteinExistence type="predicted"/>
<reference evidence="1 2" key="1">
    <citation type="submission" date="2017-06" db="EMBL/GenBank/DDBJ databases">
        <title>Comparative genomic analysis of Ambrosia Fusariam Clade fungi.</title>
        <authorList>
            <person name="Stajich J.E."/>
            <person name="Carrillo J."/>
            <person name="Kijimoto T."/>
            <person name="Eskalen A."/>
            <person name="O'Donnell K."/>
            <person name="Kasson M."/>
        </authorList>
    </citation>
    <scope>NUCLEOTIDE SEQUENCE [LARGE SCALE GENOMIC DNA]</scope>
    <source>
        <strain evidence="1 2">NRRL62584</strain>
    </source>
</reference>
<name>A0A428PJ79_9HYPO</name>
<evidence type="ECO:0000313" key="2">
    <source>
        <dbReference type="Proteomes" id="UP000288168"/>
    </source>
</evidence>
<dbReference type="EMBL" id="NKCI01000127">
    <property type="protein sequence ID" value="RSL53073.1"/>
    <property type="molecule type" value="Genomic_DNA"/>
</dbReference>
<dbReference type="Proteomes" id="UP000288168">
    <property type="component" value="Unassembled WGS sequence"/>
</dbReference>
<comment type="caution">
    <text evidence="1">The sequence shown here is derived from an EMBL/GenBank/DDBJ whole genome shotgun (WGS) entry which is preliminary data.</text>
</comment>
<dbReference type="AlphaFoldDB" id="A0A428PJ79"/>
<sequence length="98" mass="10837">MEEDQQDFGINLLSGRWLVRGCGRWKERKARGYGGTRVHGSKYLRCRLLVPVPVRGMDHAVLQLPLGDLPNPVNSNAAEAGSWKRGLGYLPARPGPSE</sequence>
<keyword evidence="2" id="KW-1185">Reference proteome</keyword>
<accession>A0A428PJ79</accession>
<organism evidence="1 2">
    <name type="scientific">Fusarium duplospermum</name>
    <dbReference type="NCBI Taxonomy" id="1325734"/>
    <lineage>
        <taxon>Eukaryota</taxon>
        <taxon>Fungi</taxon>
        <taxon>Dikarya</taxon>
        <taxon>Ascomycota</taxon>
        <taxon>Pezizomycotina</taxon>
        <taxon>Sordariomycetes</taxon>
        <taxon>Hypocreomycetidae</taxon>
        <taxon>Hypocreales</taxon>
        <taxon>Nectriaceae</taxon>
        <taxon>Fusarium</taxon>
        <taxon>Fusarium solani species complex</taxon>
    </lineage>
</organism>
<gene>
    <name evidence="1" type="ORF">CEP54_010599</name>
</gene>